<evidence type="ECO:0000256" key="2">
    <source>
        <dbReference type="SAM" id="MobiDB-lite"/>
    </source>
</evidence>
<dbReference type="InterPro" id="IPR013083">
    <property type="entry name" value="Znf_RING/FYVE/PHD"/>
</dbReference>
<name>A0ABD3TVL6_9LAMI</name>
<evidence type="ECO:0000313" key="4">
    <source>
        <dbReference type="EMBL" id="KAL3840716.1"/>
    </source>
</evidence>
<keyword evidence="1" id="KW-0863">Zinc-finger</keyword>
<dbReference type="SMART" id="SM00184">
    <property type="entry name" value="RING"/>
    <property type="match status" value="1"/>
</dbReference>
<protein>
    <recommendedName>
        <fullName evidence="3">RING-type domain-containing protein</fullName>
    </recommendedName>
</protein>
<feature type="compositionally biased region" description="Low complexity" evidence="2">
    <location>
        <begin position="18"/>
        <end position="39"/>
    </location>
</feature>
<gene>
    <name evidence="4" type="ORF">ACJIZ3_025307</name>
</gene>
<dbReference type="InterPro" id="IPR001841">
    <property type="entry name" value="Znf_RING"/>
</dbReference>
<dbReference type="GO" id="GO:0008270">
    <property type="term" value="F:zinc ion binding"/>
    <property type="evidence" value="ECO:0007669"/>
    <property type="project" value="UniProtKB-KW"/>
</dbReference>
<dbReference type="AlphaFoldDB" id="A0ABD3TVL6"/>
<evidence type="ECO:0000313" key="5">
    <source>
        <dbReference type="Proteomes" id="UP001634393"/>
    </source>
</evidence>
<dbReference type="PANTHER" id="PTHR22765">
    <property type="entry name" value="RING FINGER AND PROTEASE ASSOCIATED DOMAIN-CONTAINING"/>
    <property type="match status" value="1"/>
</dbReference>
<dbReference type="SUPFAM" id="SSF57850">
    <property type="entry name" value="RING/U-box"/>
    <property type="match status" value="1"/>
</dbReference>
<comment type="caution">
    <text evidence="4">The sequence shown here is derived from an EMBL/GenBank/DDBJ whole genome shotgun (WGS) entry which is preliminary data.</text>
</comment>
<dbReference type="CDD" id="cd16454">
    <property type="entry name" value="RING-H2_PA-TM-RING"/>
    <property type="match status" value="1"/>
</dbReference>
<organism evidence="4 5">
    <name type="scientific">Penstemon smallii</name>
    <dbReference type="NCBI Taxonomy" id="265156"/>
    <lineage>
        <taxon>Eukaryota</taxon>
        <taxon>Viridiplantae</taxon>
        <taxon>Streptophyta</taxon>
        <taxon>Embryophyta</taxon>
        <taxon>Tracheophyta</taxon>
        <taxon>Spermatophyta</taxon>
        <taxon>Magnoliopsida</taxon>
        <taxon>eudicotyledons</taxon>
        <taxon>Gunneridae</taxon>
        <taxon>Pentapetalae</taxon>
        <taxon>asterids</taxon>
        <taxon>lamiids</taxon>
        <taxon>Lamiales</taxon>
        <taxon>Plantaginaceae</taxon>
        <taxon>Cheloneae</taxon>
        <taxon>Penstemon</taxon>
    </lineage>
</organism>
<keyword evidence="1" id="KW-0862">Zinc</keyword>
<dbReference type="InterPro" id="IPR051826">
    <property type="entry name" value="E3_ubiquitin-ligase_domain"/>
</dbReference>
<reference evidence="4 5" key="1">
    <citation type="submission" date="2024-12" db="EMBL/GenBank/DDBJ databases">
        <title>The unique morphological basis and parallel evolutionary history of personate flowers in Penstemon.</title>
        <authorList>
            <person name="Depatie T.H."/>
            <person name="Wessinger C.A."/>
        </authorList>
    </citation>
    <scope>NUCLEOTIDE SEQUENCE [LARGE SCALE GENOMIC DNA]</scope>
    <source>
        <strain evidence="4">WTNN_2</strain>
        <tissue evidence="4">Leaf</tissue>
    </source>
</reference>
<dbReference type="Proteomes" id="UP001634393">
    <property type="component" value="Unassembled WGS sequence"/>
</dbReference>
<feature type="region of interest" description="Disordered" evidence="2">
    <location>
        <begin position="1"/>
        <end position="41"/>
    </location>
</feature>
<evidence type="ECO:0000259" key="3">
    <source>
        <dbReference type="PROSITE" id="PS50089"/>
    </source>
</evidence>
<dbReference type="Pfam" id="PF13639">
    <property type="entry name" value="zf-RING_2"/>
    <property type="match status" value="1"/>
</dbReference>
<dbReference type="EMBL" id="JBJXBP010000003">
    <property type="protein sequence ID" value="KAL3840716.1"/>
    <property type="molecule type" value="Genomic_DNA"/>
</dbReference>
<dbReference type="Gene3D" id="3.30.40.10">
    <property type="entry name" value="Zinc/RING finger domain, C3HC4 (zinc finger)"/>
    <property type="match status" value="1"/>
</dbReference>
<accession>A0ABD3TVL6</accession>
<feature type="domain" description="RING-type" evidence="3">
    <location>
        <begin position="137"/>
        <end position="180"/>
    </location>
</feature>
<evidence type="ECO:0000256" key="1">
    <source>
        <dbReference type="PROSITE-ProRule" id="PRU00175"/>
    </source>
</evidence>
<sequence length="185" mass="21280">MAGVLPGVEAARRRRFHQSSSSSNLSCYESSHQTTSTSSRRPSLCLYASSTSFKQRNPISQVQARCDESRLDAEASEAKKRLDERLQAQWRSETNRTPTTQERHMIQVGLQKVESKLKRSVSNWLKSRWKWSEQEECAVCLEQFQVTRGRTLMQLACAHKFHTNCLVPWLEDNGHCPCCRMEVTT</sequence>
<keyword evidence="1" id="KW-0479">Metal-binding</keyword>
<dbReference type="PROSITE" id="PS50089">
    <property type="entry name" value="ZF_RING_2"/>
    <property type="match status" value="1"/>
</dbReference>
<proteinExistence type="predicted"/>
<dbReference type="PANTHER" id="PTHR22765:SF303">
    <property type="entry name" value="RING-TYPE DOMAIN-CONTAINING PROTEIN"/>
    <property type="match status" value="1"/>
</dbReference>
<keyword evidence="5" id="KW-1185">Reference proteome</keyword>